<evidence type="ECO:0000256" key="1">
    <source>
        <dbReference type="ARBA" id="ARBA00004613"/>
    </source>
</evidence>
<feature type="signal peptide" evidence="11">
    <location>
        <begin position="1"/>
        <end position="21"/>
    </location>
</feature>
<dbReference type="PANTHER" id="PTHR31736:SF19">
    <property type="entry name" value="PECTIN LYASE SUPERFAMILY PROTEIN-RELATED"/>
    <property type="match status" value="1"/>
</dbReference>
<name>A0A0H2RN69_9AGAM</name>
<evidence type="ECO:0000256" key="9">
    <source>
        <dbReference type="ARBA" id="ARBA00023316"/>
    </source>
</evidence>
<keyword evidence="7" id="KW-0325">Glycoprotein</keyword>
<accession>A0A0H2RN69</accession>
<dbReference type="PANTHER" id="PTHR31736">
    <property type="match status" value="1"/>
</dbReference>
<evidence type="ECO:0000256" key="4">
    <source>
        <dbReference type="ARBA" id="ARBA00022729"/>
    </source>
</evidence>
<reference evidence="12 13" key="1">
    <citation type="submission" date="2015-04" db="EMBL/GenBank/DDBJ databases">
        <title>Complete genome sequence of Schizopora paradoxa KUC8140, a cosmopolitan wood degrader in East Asia.</title>
        <authorList>
            <consortium name="DOE Joint Genome Institute"/>
            <person name="Min B."/>
            <person name="Park H."/>
            <person name="Jang Y."/>
            <person name="Kim J.-J."/>
            <person name="Kim K.H."/>
            <person name="Pangilinan J."/>
            <person name="Lipzen A."/>
            <person name="Riley R."/>
            <person name="Grigoriev I.V."/>
            <person name="Spatafora J.W."/>
            <person name="Choi I.-G."/>
        </authorList>
    </citation>
    <scope>NUCLEOTIDE SEQUENCE [LARGE SCALE GENOMIC DNA]</scope>
    <source>
        <strain evidence="12 13">KUC8140</strain>
    </source>
</reference>
<evidence type="ECO:0000256" key="10">
    <source>
        <dbReference type="RuleBase" id="RU361169"/>
    </source>
</evidence>
<keyword evidence="6" id="KW-1015">Disulfide bond</keyword>
<dbReference type="GO" id="GO:0005576">
    <property type="term" value="C:extracellular region"/>
    <property type="evidence" value="ECO:0007669"/>
    <property type="project" value="UniProtKB-SubCell"/>
</dbReference>
<evidence type="ECO:0000313" key="12">
    <source>
        <dbReference type="EMBL" id="KLO13032.1"/>
    </source>
</evidence>
<dbReference type="GO" id="GO:0005975">
    <property type="term" value="P:carbohydrate metabolic process"/>
    <property type="evidence" value="ECO:0007669"/>
    <property type="project" value="InterPro"/>
</dbReference>
<comment type="similarity">
    <text evidence="2 10">Belongs to the glycosyl hydrolase 28 family.</text>
</comment>
<dbReference type="InParanoid" id="A0A0H2RN69"/>
<sequence length="409" mass="43555">MKLSTWKTLLSLVSITTLTSAQLTGKVGPTTSTASKQATICNVLNYGGSVGSSVRYRTCNGSAFTNCVLKHKGSTLYVPPGNYGMQTWQTLTGASQWALQMDGVITRESTTGGHMIVVENANDFEFFSSNSAGAIQGNGYQCRNAGPRLIRIITSTNWSLHDLILVDSPEFHLIVQEGSNGEVYNLAIRGTNLGGSDGVDISGVNHWVHDVEVTNRDECVTIKSPASNILVERIWCNQSGGSAIGSMGAGTAIENILYRNVYTNGGNQIFMIKSWGGDGYLRNVLLQNFIARGTAYGLDVNQYWSGQTQVAGNGVQINNVTFQNWSATNKATNKCESSFGTGSCLRGGTPTSFAVTTTSIGMPSGFTNPPSLSGDLSQGFATNSPIPIPTIPTTFYPGLPQISPLAKNK</sequence>
<keyword evidence="5 10" id="KW-0378">Hydrolase</keyword>
<dbReference type="InterPro" id="IPR011050">
    <property type="entry name" value="Pectin_lyase_fold/virulence"/>
</dbReference>
<organism evidence="12 13">
    <name type="scientific">Schizopora paradoxa</name>
    <dbReference type="NCBI Taxonomy" id="27342"/>
    <lineage>
        <taxon>Eukaryota</taxon>
        <taxon>Fungi</taxon>
        <taxon>Dikarya</taxon>
        <taxon>Basidiomycota</taxon>
        <taxon>Agaricomycotina</taxon>
        <taxon>Agaricomycetes</taxon>
        <taxon>Hymenochaetales</taxon>
        <taxon>Schizoporaceae</taxon>
        <taxon>Schizopora</taxon>
    </lineage>
</organism>
<dbReference type="GO" id="GO:0046576">
    <property type="term" value="F:rhamnogalacturonan alpha-L-rhamnopyranosyl-(1-&gt;4)-alpha-D-galactopyranosyluronide lyase activity"/>
    <property type="evidence" value="ECO:0007669"/>
    <property type="project" value="UniProtKB-ARBA"/>
</dbReference>
<dbReference type="Pfam" id="PF00295">
    <property type="entry name" value="Glyco_hydro_28"/>
    <property type="match status" value="1"/>
</dbReference>
<dbReference type="InterPro" id="IPR000743">
    <property type="entry name" value="Glyco_hydro_28"/>
</dbReference>
<evidence type="ECO:0000256" key="8">
    <source>
        <dbReference type="ARBA" id="ARBA00023295"/>
    </source>
</evidence>
<dbReference type="InterPro" id="IPR012334">
    <property type="entry name" value="Pectin_lyas_fold"/>
</dbReference>
<evidence type="ECO:0000256" key="6">
    <source>
        <dbReference type="ARBA" id="ARBA00023157"/>
    </source>
</evidence>
<proteinExistence type="inferred from homology"/>
<dbReference type="Gene3D" id="2.160.20.10">
    <property type="entry name" value="Single-stranded right-handed beta-helix, Pectin lyase-like"/>
    <property type="match status" value="1"/>
</dbReference>
<protein>
    <submittedName>
        <fullName evidence="12">Rhamnogalacturonan-hydrolase</fullName>
    </submittedName>
</protein>
<keyword evidence="3" id="KW-0964">Secreted</keyword>
<dbReference type="OrthoDB" id="2268901at2759"/>
<keyword evidence="8 10" id="KW-0326">Glycosidase</keyword>
<evidence type="ECO:0000256" key="7">
    <source>
        <dbReference type="ARBA" id="ARBA00023180"/>
    </source>
</evidence>
<feature type="chain" id="PRO_5005201864" evidence="11">
    <location>
        <begin position="22"/>
        <end position="409"/>
    </location>
</feature>
<keyword evidence="4 11" id="KW-0732">Signal</keyword>
<evidence type="ECO:0000256" key="3">
    <source>
        <dbReference type="ARBA" id="ARBA00022525"/>
    </source>
</evidence>
<dbReference type="GO" id="GO:0071555">
    <property type="term" value="P:cell wall organization"/>
    <property type="evidence" value="ECO:0007669"/>
    <property type="project" value="UniProtKB-KW"/>
</dbReference>
<dbReference type="EMBL" id="KQ085966">
    <property type="protein sequence ID" value="KLO13032.1"/>
    <property type="molecule type" value="Genomic_DNA"/>
</dbReference>
<gene>
    <name evidence="12" type="ORF">SCHPADRAFT_915381</name>
</gene>
<keyword evidence="9" id="KW-0961">Cell wall biogenesis/degradation</keyword>
<dbReference type="Proteomes" id="UP000053477">
    <property type="component" value="Unassembled WGS sequence"/>
</dbReference>
<evidence type="ECO:0000256" key="5">
    <source>
        <dbReference type="ARBA" id="ARBA00022801"/>
    </source>
</evidence>
<dbReference type="GO" id="GO:0004650">
    <property type="term" value="F:polygalacturonase activity"/>
    <property type="evidence" value="ECO:0007669"/>
    <property type="project" value="InterPro"/>
</dbReference>
<dbReference type="STRING" id="27342.A0A0H2RN69"/>
<dbReference type="SUPFAM" id="SSF51126">
    <property type="entry name" value="Pectin lyase-like"/>
    <property type="match status" value="1"/>
</dbReference>
<keyword evidence="13" id="KW-1185">Reference proteome</keyword>
<comment type="subcellular location">
    <subcellularLocation>
        <location evidence="1">Secreted</location>
    </subcellularLocation>
</comment>
<evidence type="ECO:0000256" key="11">
    <source>
        <dbReference type="SAM" id="SignalP"/>
    </source>
</evidence>
<evidence type="ECO:0000313" key="13">
    <source>
        <dbReference type="Proteomes" id="UP000053477"/>
    </source>
</evidence>
<evidence type="ECO:0000256" key="2">
    <source>
        <dbReference type="ARBA" id="ARBA00008834"/>
    </source>
</evidence>
<dbReference type="AlphaFoldDB" id="A0A0H2RN69"/>